<dbReference type="AlphaFoldDB" id="A0A7M1VMD9"/>
<feature type="transmembrane region" description="Helical" evidence="6">
    <location>
        <begin position="196"/>
        <end position="217"/>
    </location>
</feature>
<evidence type="ECO:0000256" key="3">
    <source>
        <dbReference type="ARBA" id="ARBA00022692"/>
    </source>
</evidence>
<gene>
    <name evidence="7" type="ORF">VP52_00011</name>
</gene>
<feature type="transmembrane region" description="Helical" evidence="6">
    <location>
        <begin position="45"/>
        <end position="64"/>
    </location>
</feature>
<evidence type="ECO:0000256" key="2">
    <source>
        <dbReference type="ARBA" id="ARBA00022475"/>
    </source>
</evidence>
<keyword evidence="3 6" id="KW-0812">Transmembrane</keyword>
<dbReference type="PANTHER" id="PTHR30250">
    <property type="entry name" value="PST FAMILY PREDICTED COLANIC ACID TRANSPORTER"/>
    <property type="match status" value="1"/>
</dbReference>
<feature type="transmembrane region" description="Helical" evidence="6">
    <location>
        <begin position="165"/>
        <end position="184"/>
    </location>
</feature>
<evidence type="ECO:0000256" key="1">
    <source>
        <dbReference type="ARBA" id="ARBA00004651"/>
    </source>
</evidence>
<feature type="transmembrane region" description="Helical" evidence="6">
    <location>
        <begin position="20"/>
        <end position="39"/>
    </location>
</feature>
<comment type="subcellular location">
    <subcellularLocation>
        <location evidence="1">Cell membrane</location>
        <topology evidence="1">Multi-pass membrane protein</topology>
    </subcellularLocation>
</comment>
<dbReference type="EMBL" id="MT898049">
    <property type="protein sequence ID" value="QOS16363.1"/>
    <property type="molecule type" value="Genomic_DNA"/>
</dbReference>
<accession>A0A7M1VMD9</accession>
<keyword evidence="5 6" id="KW-0472">Membrane</keyword>
<organism evidence="7">
    <name type="scientific">Vibrio parahaemolyticus</name>
    <dbReference type="NCBI Taxonomy" id="670"/>
    <lineage>
        <taxon>Bacteria</taxon>
        <taxon>Pseudomonadati</taxon>
        <taxon>Pseudomonadota</taxon>
        <taxon>Gammaproteobacteria</taxon>
        <taxon>Vibrionales</taxon>
        <taxon>Vibrionaceae</taxon>
        <taxon>Vibrio</taxon>
    </lineage>
</organism>
<dbReference type="PANTHER" id="PTHR30250:SF11">
    <property type="entry name" value="O-ANTIGEN TRANSPORTER-RELATED"/>
    <property type="match status" value="1"/>
</dbReference>
<dbReference type="InterPro" id="IPR002528">
    <property type="entry name" value="MATE_fam"/>
</dbReference>
<dbReference type="Pfam" id="PF01554">
    <property type="entry name" value="MatE"/>
    <property type="match status" value="1"/>
</dbReference>
<dbReference type="GO" id="GO:0015297">
    <property type="term" value="F:antiporter activity"/>
    <property type="evidence" value="ECO:0007669"/>
    <property type="project" value="InterPro"/>
</dbReference>
<protein>
    <recommendedName>
        <fullName evidence="8">Polysaccharide biosynthesis protein</fullName>
    </recommendedName>
</protein>
<evidence type="ECO:0000256" key="5">
    <source>
        <dbReference type="ARBA" id="ARBA00023136"/>
    </source>
</evidence>
<evidence type="ECO:0000256" key="4">
    <source>
        <dbReference type="ARBA" id="ARBA00022989"/>
    </source>
</evidence>
<evidence type="ECO:0008006" key="8">
    <source>
        <dbReference type="Google" id="ProtNLM"/>
    </source>
</evidence>
<reference evidence="7" key="1">
    <citation type="submission" date="2020-08" db="EMBL/GenBank/DDBJ databases">
        <title>Genetic structure, function and evolution of capsule biosynthesis loci in Vibrio parahaemolyticus.</title>
        <authorList>
            <person name="Li L."/>
            <person name="Bian S."/>
        </authorList>
    </citation>
    <scope>NUCLEOTIDE SEQUENCE</scope>
    <source>
        <strain evidence="7">VP52</strain>
    </source>
</reference>
<feature type="transmembrane region" description="Helical" evidence="6">
    <location>
        <begin position="238"/>
        <end position="264"/>
    </location>
</feature>
<feature type="transmembrane region" description="Helical" evidence="6">
    <location>
        <begin position="377"/>
        <end position="400"/>
    </location>
</feature>
<dbReference type="InterPro" id="IPR050833">
    <property type="entry name" value="Poly_Biosynth_Transport"/>
</dbReference>
<dbReference type="GO" id="GO:0042910">
    <property type="term" value="F:xenobiotic transmembrane transporter activity"/>
    <property type="evidence" value="ECO:0007669"/>
    <property type="project" value="InterPro"/>
</dbReference>
<evidence type="ECO:0000256" key="6">
    <source>
        <dbReference type="SAM" id="Phobius"/>
    </source>
</evidence>
<keyword evidence="2" id="KW-1003">Cell membrane</keyword>
<feature type="transmembrane region" description="Helical" evidence="6">
    <location>
        <begin position="319"/>
        <end position="342"/>
    </location>
</feature>
<sequence length="442" mass="50998">MSKKNLDYIIKINRYKNTLYQVVMTLASFGIYPVLYGYLDEHVLGVWLTLMSVASWIMIFDVGVGNGLRNKIAPLIDSGDVEKTQNYISSTYFFFFLFLFFLCLILLFCVNQFFNVYVLFNAEEYLVPDLMLSFLLLVITIFSNLFFSLNFSVANAFQNSSFLNFRNALFNVLLLGSLFFTSLYSNDKGSLLDVTILFFLANIVINLFTTIHLFLSISEIRPSIKYIRFFYFKDNLKVGSQFFIINLTSIVLFSSDTFLISHLFEPKEVTSYSVTIKAFTVFLMIMWIYLGPLWSAYTVKWNKEDYNWVFNKLNQSIKLSFFICSVMLGFSLIFNKVLYLWIGDDSLYNSKLVLSIFLLIGLRIWSGNFSTLLNGLGVVKVQMYCSIFSIILNIPISIILVKNYNFGIEGIAIGTVLSLAIFSIIGPIYVYRLRKTNFKVQI</sequence>
<keyword evidence="4 6" id="KW-1133">Transmembrane helix</keyword>
<proteinExistence type="predicted"/>
<evidence type="ECO:0000313" key="7">
    <source>
        <dbReference type="EMBL" id="QOS16363.1"/>
    </source>
</evidence>
<feature type="transmembrane region" description="Helical" evidence="6">
    <location>
        <begin position="406"/>
        <end position="431"/>
    </location>
</feature>
<name>A0A7M1VMD9_VIBPH</name>
<dbReference type="GO" id="GO:0005886">
    <property type="term" value="C:plasma membrane"/>
    <property type="evidence" value="ECO:0007669"/>
    <property type="project" value="UniProtKB-SubCell"/>
</dbReference>
<feature type="transmembrane region" description="Helical" evidence="6">
    <location>
        <begin position="134"/>
        <end position="153"/>
    </location>
</feature>
<feature type="transmembrane region" description="Helical" evidence="6">
    <location>
        <begin position="276"/>
        <end position="299"/>
    </location>
</feature>
<feature type="transmembrane region" description="Helical" evidence="6">
    <location>
        <begin position="92"/>
        <end position="114"/>
    </location>
</feature>